<reference evidence="1 2" key="1">
    <citation type="submission" date="2016-10" db="EMBL/GenBank/DDBJ databases">
        <authorList>
            <person name="de Groot N.N."/>
        </authorList>
    </citation>
    <scope>NUCLEOTIDE SEQUENCE [LARGE SCALE GENOMIC DNA]</scope>
    <source>
        <strain evidence="2">L7-484,KACC 16230,DSM 25025</strain>
    </source>
</reference>
<dbReference type="Proteomes" id="UP000198793">
    <property type="component" value="Unassembled WGS sequence"/>
</dbReference>
<dbReference type="RefSeq" id="WP_090677210.1">
    <property type="nucleotide sequence ID" value="NZ_FNIT01000019.1"/>
</dbReference>
<evidence type="ECO:0000313" key="1">
    <source>
        <dbReference type="EMBL" id="SDO90043.1"/>
    </source>
</evidence>
<name>A0A1H0NBM8_9HYPH</name>
<accession>A0A1H0NBM8</accession>
<proteinExistence type="predicted"/>
<dbReference type="EMBL" id="FNIT01000019">
    <property type="protein sequence ID" value="SDO90043.1"/>
    <property type="molecule type" value="Genomic_DNA"/>
</dbReference>
<organism evidence="1 2">
    <name type="scientific">Aureimonas jatrophae</name>
    <dbReference type="NCBI Taxonomy" id="1166073"/>
    <lineage>
        <taxon>Bacteria</taxon>
        <taxon>Pseudomonadati</taxon>
        <taxon>Pseudomonadota</taxon>
        <taxon>Alphaproteobacteria</taxon>
        <taxon>Hyphomicrobiales</taxon>
        <taxon>Aurantimonadaceae</taxon>
        <taxon>Aureimonas</taxon>
    </lineage>
</organism>
<dbReference type="AlphaFoldDB" id="A0A1H0NBM8"/>
<gene>
    <name evidence="1" type="ORF">SAMN05192530_1194</name>
</gene>
<sequence>MAKVTMTFCMVGNRSQEGGSMPVPCMAGCETEVLESGGASISGTLASAAPEGFGFVSVTVEGNAVFVTAGALPVAAASDARTNGFLILDGQTRDFAVRHGDRLAVIDR</sequence>
<evidence type="ECO:0000313" key="2">
    <source>
        <dbReference type="Proteomes" id="UP000198793"/>
    </source>
</evidence>
<protein>
    <submittedName>
        <fullName evidence="1">Uncharacterized protein</fullName>
    </submittedName>
</protein>
<keyword evidence="2" id="KW-1185">Reference proteome</keyword>
<dbReference type="OrthoDB" id="7917049at2"/>
<dbReference type="STRING" id="1166073.SAMN05192530_1194"/>